<feature type="domain" description="Alkyl hydroperoxide reductase subunit C/ Thiol specific antioxidant" evidence="1">
    <location>
        <begin position="53"/>
        <end position="162"/>
    </location>
</feature>
<protein>
    <submittedName>
        <fullName evidence="2">TlpA family protein disulfide reductase</fullName>
    </submittedName>
</protein>
<dbReference type="SUPFAM" id="SSF52833">
    <property type="entry name" value="Thioredoxin-like"/>
    <property type="match status" value="1"/>
</dbReference>
<accession>A0ABV8GPR8</accession>
<proteinExistence type="predicted"/>
<dbReference type="PROSITE" id="PS00194">
    <property type="entry name" value="THIOREDOXIN_1"/>
    <property type="match status" value="1"/>
</dbReference>
<comment type="caution">
    <text evidence="2">The sequence shown here is derived from an EMBL/GenBank/DDBJ whole genome shotgun (WGS) entry which is preliminary data.</text>
</comment>
<dbReference type="InterPro" id="IPR017937">
    <property type="entry name" value="Thioredoxin_CS"/>
</dbReference>
<dbReference type="EMBL" id="JBHSBI010000039">
    <property type="protein sequence ID" value="MFC4014994.1"/>
    <property type="molecule type" value="Genomic_DNA"/>
</dbReference>
<dbReference type="InterPro" id="IPR036249">
    <property type="entry name" value="Thioredoxin-like_sf"/>
</dbReference>
<dbReference type="RefSeq" id="WP_379534813.1">
    <property type="nucleotide sequence ID" value="NZ_JBHSBI010000039.1"/>
</dbReference>
<dbReference type="Proteomes" id="UP001595851">
    <property type="component" value="Unassembled WGS sequence"/>
</dbReference>
<keyword evidence="3" id="KW-1185">Reference proteome</keyword>
<dbReference type="InterPro" id="IPR000866">
    <property type="entry name" value="AhpC/TSA"/>
</dbReference>
<dbReference type="Pfam" id="PF00578">
    <property type="entry name" value="AhpC-TSA"/>
    <property type="match status" value="1"/>
</dbReference>
<evidence type="ECO:0000313" key="3">
    <source>
        <dbReference type="Proteomes" id="UP001595851"/>
    </source>
</evidence>
<name>A0ABV8GPR8_9ACTN</name>
<dbReference type="CDD" id="cd02966">
    <property type="entry name" value="TlpA_like_family"/>
    <property type="match status" value="1"/>
</dbReference>
<evidence type="ECO:0000259" key="1">
    <source>
        <dbReference type="Pfam" id="PF00578"/>
    </source>
</evidence>
<organism evidence="2 3">
    <name type="scientific">Nonomuraea purpurea</name>
    <dbReference type="NCBI Taxonomy" id="1849276"/>
    <lineage>
        <taxon>Bacteria</taxon>
        <taxon>Bacillati</taxon>
        <taxon>Actinomycetota</taxon>
        <taxon>Actinomycetes</taxon>
        <taxon>Streptosporangiales</taxon>
        <taxon>Streptosporangiaceae</taxon>
        <taxon>Nonomuraea</taxon>
    </lineage>
</organism>
<gene>
    <name evidence="2" type="ORF">ACFOY2_47815</name>
</gene>
<sequence length="169" mass="17785">MQFVVAALILVGCVSLLNLALTLAVIRRLRSHEELIAGAGNGRPALEPVLLAVGQAPAEFTATDVDGEKLSRSDLGAGLVGFFSTTCPACAQRLPFFTGLAERHDNVVAVVVGEPGETAEMITTLRRVARVFTERHGGSLTTAFDVRGYPATCRIDDAGTVLAHDVEIG</sequence>
<dbReference type="Gene3D" id="3.40.30.10">
    <property type="entry name" value="Glutaredoxin"/>
    <property type="match status" value="1"/>
</dbReference>
<evidence type="ECO:0000313" key="2">
    <source>
        <dbReference type="EMBL" id="MFC4014994.1"/>
    </source>
</evidence>
<reference evidence="3" key="1">
    <citation type="journal article" date="2019" name="Int. J. Syst. Evol. Microbiol.">
        <title>The Global Catalogue of Microorganisms (GCM) 10K type strain sequencing project: providing services to taxonomists for standard genome sequencing and annotation.</title>
        <authorList>
            <consortium name="The Broad Institute Genomics Platform"/>
            <consortium name="The Broad Institute Genome Sequencing Center for Infectious Disease"/>
            <person name="Wu L."/>
            <person name="Ma J."/>
        </authorList>
    </citation>
    <scope>NUCLEOTIDE SEQUENCE [LARGE SCALE GENOMIC DNA]</scope>
    <source>
        <strain evidence="3">TBRC 1276</strain>
    </source>
</reference>